<dbReference type="SUPFAM" id="SSF51679">
    <property type="entry name" value="Bacterial luciferase-like"/>
    <property type="match status" value="1"/>
</dbReference>
<comment type="caution">
    <text evidence="3">The sequence shown here is derived from an EMBL/GenBank/DDBJ whole genome shotgun (WGS) entry which is preliminary data.</text>
</comment>
<feature type="domain" description="Luciferase-like" evidence="2">
    <location>
        <begin position="1"/>
        <end position="255"/>
    </location>
</feature>
<dbReference type="InterPro" id="IPR036661">
    <property type="entry name" value="Luciferase-like_sf"/>
</dbReference>
<gene>
    <name evidence="3" type="ORF">BLA60_16165</name>
</gene>
<evidence type="ECO:0000313" key="3">
    <source>
        <dbReference type="EMBL" id="OLF10696.1"/>
    </source>
</evidence>
<dbReference type="RefSeq" id="WP_075133686.1">
    <property type="nucleotide sequence ID" value="NZ_MSIF01000006.1"/>
</dbReference>
<dbReference type="PANTHER" id="PTHR43244">
    <property type="match status" value="1"/>
</dbReference>
<evidence type="ECO:0000259" key="2">
    <source>
        <dbReference type="Pfam" id="PF00296"/>
    </source>
</evidence>
<reference evidence="3 4" key="1">
    <citation type="submission" date="2016-12" db="EMBL/GenBank/DDBJ databases">
        <title>The draft genome sequence of Actinophytocola xinjiangensis.</title>
        <authorList>
            <person name="Wang W."/>
            <person name="Yuan L."/>
        </authorList>
    </citation>
    <scope>NUCLEOTIDE SEQUENCE [LARGE SCALE GENOMIC DNA]</scope>
    <source>
        <strain evidence="3 4">CGMCC 4.4663</strain>
    </source>
</reference>
<accession>A0A7Z0WQN0</accession>
<proteinExistence type="predicted"/>
<dbReference type="Gene3D" id="3.20.20.30">
    <property type="entry name" value="Luciferase-like domain"/>
    <property type="match status" value="1"/>
</dbReference>
<name>A0A7Z0WQN0_9PSEU</name>
<dbReference type="Pfam" id="PF00296">
    <property type="entry name" value="Bac_luciferase"/>
    <property type="match status" value="1"/>
</dbReference>
<dbReference type="AlphaFoldDB" id="A0A7Z0WQN0"/>
<evidence type="ECO:0000256" key="1">
    <source>
        <dbReference type="ARBA" id="ARBA00023002"/>
    </source>
</evidence>
<keyword evidence="4" id="KW-1185">Reference proteome</keyword>
<dbReference type="InterPro" id="IPR019910">
    <property type="entry name" value="Lucif-like_OxRdtase_MSMEG_4879"/>
</dbReference>
<dbReference type="GO" id="GO:0016705">
    <property type="term" value="F:oxidoreductase activity, acting on paired donors, with incorporation or reduction of molecular oxygen"/>
    <property type="evidence" value="ECO:0007669"/>
    <property type="project" value="InterPro"/>
</dbReference>
<protein>
    <submittedName>
        <fullName evidence="3">LLM class F420-dependent oxidoreductase</fullName>
    </submittedName>
</protein>
<dbReference type="InterPro" id="IPR011251">
    <property type="entry name" value="Luciferase-like_dom"/>
</dbReference>
<keyword evidence="1" id="KW-0560">Oxidoreductase</keyword>
<dbReference type="EMBL" id="MSIF01000006">
    <property type="protein sequence ID" value="OLF10696.1"/>
    <property type="molecule type" value="Genomic_DNA"/>
</dbReference>
<evidence type="ECO:0000313" key="4">
    <source>
        <dbReference type="Proteomes" id="UP000185696"/>
    </source>
</evidence>
<dbReference type="InterPro" id="IPR050564">
    <property type="entry name" value="F420-G6PD/mer"/>
</dbReference>
<dbReference type="PANTHER" id="PTHR43244:SF1">
    <property type="entry name" value="5,10-METHYLENETETRAHYDROMETHANOPTERIN REDUCTASE"/>
    <property type="match status" value="1"/>
</dbReference>
<dbReference type="OrthoDB" id="7054907at2"/>
<dbReference type="NCBIfam" id="TIGR03564">
    <property type="entry name" value="F420_MSMEG_4879"/>
    <property type="match status" value="1"/>
</dbReference>
<dbReference type="CDD" id="cd01097">
    <property type="entry name" value="Tetrahydromethanopterin_reductase"/>
    <property type="match status" value="1"/>
</dbReference>
<organism evidence="3 4">
    <name type="scientific">Actinophytocola xinjiangensis</name>
    <dbReference type="NCBI Taxonomy" id="485602"/>
    <lineage>
        <taxon>Bacteria</taxon>
        <taxon>Bacillati</taxon>
        <taxon>Actinomycetota</taxon>
        <taxon>Actinomycetes</taxon>
        <taxon>Pseudonocardiales</taxon>
        <taxon>Pseudonocardiaceae</taxon>
    </lineage>
</organism>
<sequence length="304" mass="31405">MRIGVVIPAGAGNAVDSAVAFGHEAAKAGIGSAWFPQRFDVDSVAVAGLVGRAVPGLAVGSSVVPVYGRHPIPLAGLAQTTQAATGGRYTLGLGLGASAFVEPVFGERHDRPVRRLREFLIALRSLVDTGTVDFAGETLVARTPMPASVAGGSPLPVVVAAMGPQALRVTGELADGTVPFLAGPRAIGEHIAPAIIRAAERAGRPAPRIVAAVPGLVTADVAAAREVAARQTAFYDGVRSYQRSIALSGAEKAADLVVLGDEQVLADEIRRYLDAGATEVVLTQTDLTTDEDRRRTWRLLGELG</sequence>
<dbReference type="Proteomes" id="UP000185696">
    <property type="component" value="Unassembled WGS sequence"/>
</dbReference>